<protein>
    <submittedName>
        <fullName evidence="1">Uncharacterized protein</fullName>
    </submittedName>
</protein>
<name>A0ACB9EZG3_CICIN</name>
<sequence length="112" mass="12299">MEKKQQLHVGTRAKPTRDHASPAATVTLFAKLKVLLEVDIAAYLASVVSVILVVTLNGNSTVVRTAYTLQKESWSAEEFKGGNTQAADEQDELLSTFFFISFSVCYLQKVTS</sequence>
<reference evidence="2" key="1">
    <citation type="journal article" date="2022" name="Mol. Ecol. Resour.">
        <title>The genomes of chicory, endive, great burdock and yacon provide insights into Asteraceae palaeo-polyploidization history and plant inulin production.</title>
        <authorList>
            <person name="Fan W."/>
            <person name="Wang S."/>
            <person name="Wang H."/>
            <person name="Wang A."/>
            <person name="Jiang F."/>
            <person name="Liu H."/>
            <person name="Zhao H."/>
            <person name="Xu D."/>
            <person name="Zhang Y."/>
        </authorList>
    </citation>
    <scope>NUCLEOTIDE SEQUENCE [LARGE SCALE GENOMIC DNA]</scope>
    <source>
        <strain evidence="2">cv. Punajuju</strain>
    </source>
</reference>
<accession>A0ACB9EZG3</accession>
<evidence type="ECO:0000313" key="2">
    <source>
        <dbReference type="Proteomes" id="UP001055811"/>
    </source>
</evidence>
<dbReference type="Proteomes" id="UP001055811">
    <property type="component" value="Linkage Group LG03"/>
</dbReference>
<comment type="caution">
    <text evidence="1">The sequence shown here is derived from an EMBL/GenBank/DDBJ whole genome shotgun (WGS) entry which is preliminary data.</text>
</comment>
<dbReference type="EMBL" id="CM042011">
    <property type="protein sequence ID" value="KAI3764023.1"/>
    <property type="molecule type" value="Genomic_DNA"/>
</dbReference>
<evidence type="ECO:0000313" key="1">
    <source>
        <dbReference type="EMBL" id="KAI3764023.1"/>
    </source>
</evidence>
<organism evidence="1 2">
    <name type="scientific">Cichorium intybus</name>
    <name type="common">Chicory</name>
    <dbReference type="NCBI Taxonomy" id="13427"/>
    <lineage>
        <taxon>Eukaryota</taxon>
        <taxon>Viridiplantae</taxon>
        <taxon>Streptophyta</taxon>
        <taxon>Embryophyta</taxon>
        <taxon>Tracheophyta</taxon>
        <taxon>Spermatophyta</taxon>
        <taxon>Magnoliopsida</taxon>
        <taxon>eudicotyledons</taxon>
        <taxon>Gunneridae</taxon>
        <taxon>Pentapetalae</taxon>
        <taxon>asterids</taxon>
        <taxon>campanulids</taxon>
        <taxon>Asterales</taxon>
        <taxon>Asteraceae</taxon>
        <taxon>Cichorioideae</taxon>
        <taxon>Cichorieae</taxon>
        <taxon>Cichoriinae</taxon>
        <taxon>Cichorium</taxon>
    </lineage>
</organism>
<proteinExistence type="predicted"/>
<keyword evidence="2" id="KW-1185">Reference proteome</keyword>
<reference evidence="1 2" key="2">
    <citation type="journal article" date="2022" name="Mol. Ecol. Resour.">
        <title>The genomes of chicory, endive, great burdock and yacon provide insights into Asteraceae paleo-polyploidization history and plant inulin production.</title>
        <authorList>
            <person name="Fan W."/>
            <person name="Wang S."/>
            <person name="Wang H."/>
            <person name="Wang A."/>
            <person name="Jiang F."/>
            <person name="Liu H."/>
            <person name="Zhao H."/>
            <person name="Xu D."/>
            <person name="Zhang Y."/>
        </authorList>
    </citation>
    <scope>NUCLEOTIDE SEQUENCE [LARGE SCALE GENOMIC DNA]</scope>
    <source>
        <strain evidence="2">cv. Punajuju</strain>
        <tissue evidence="1">Leaves</tissue>
    </source>
</reference>
<gene>
    <name evidence="1" type="ORF">L2E82_14023</name>
</gene>